<dbReference type="InterPro" id="IPR045851">
    <property type="entry name" value="AMP-bd_C_sf"/>
</dbReference>
<reference evidence="3" key="1">
    <citation type="submission" date="2021-03" db="EMBL/GenBank/DDBJ databases">
        <title>The complete genome sequence of Acetobacter sp. TBRC 12339.</title>
        <authorList>
            <person name="Charoenyingcharoen P."/>
            <person name="Yukphan P."/>
        </authorList>
    </citation>
    <scope>NUCLEOTIDE SEQUENCE</scope>
    <source>
        <strain evidence="3">TBRC 12339</strain>
    </source>
</reference>
<evidence type="ECO:0000313" key="4">
    <source>
        <dbReference type="Proteomes" id="UP000664073"/>
    </source>
</evidence>
<dbReference type="Gene3D" id="3.40.50.12780">
    <property type="entry name" value="N-terminal domain of ligase-like"/>
    <property type="match status" value="1"/>
</dbReference>
<dbReference type="Proteomes" id="UP000664073">
    <property type="component" value="Unassembled WGS sequence"/>
</dbReference>
<dbReference type="PANTHER" id="PTHR43767:SF10">
    <property type="entry name" value="SURFACTIN SYNTHASE SUBUNIT 1"/>
    <property type="match status" value="1"/>
</dbReference>
<dbReference type="RefSeq" id="WP_207846336.1">
    <property type="nucleotide sequence ID" value="NZ_JAFVMH010000005.1"/>
</dbReference>
<dbReference type="InterPro" id="IPR042099">
    <property type="entry name" value="ANL_N_sf"/>
</dbReference>
<evidence type="ECO:0000313" key="3">
    <source>
        <dbReference type="EMBL" id="MBO1325687.1"/>
    </source>
</evidence>
<dbReference type="Pfam" id="PF13193">
    <property type="entry name" value="AMP-binding_C"/>
    <property type="match status" value="1"/>
</dbReference>
<gene>
    <name evidence="3" type="ORF">J2D77_11030</name>
</gene>
<proteinExistence type="predicted"/>
<protein>
    <submittedName>
        <fullName evidence="3">Acyl--CoA ligase</fullName>
    </submittedName>
</protein>
<dbReference type="InterPro" id="IPR025110">
    <property type="entry name" value="AMP-bd_C"/>
</dbReference>
<dbReference type="Gene3D" id="3.30.300.30">
    <property type="match status" value="1"/>
</dbReference>
<evidence type="ECO:0000259" key="1">
    <source>
        <dbReference type="Pfam" id="PF00501"/>
    </source>
</evidence>
<dbReference type="Pfam" id="PF00501">
    <property type="entry name" value="AMP-binding"/>
    <property type="match status" value="1"/>
</dbReference>
<dbReference type="InterPro" id="IPR000873">
    <property type="entry name" value="AMP-dep_synth/lig_dom"/>
</dbReference>
<feature type="domain" description="AMP-binding enzyme C-terminal" evidence="2">
    <location>
        <begin position="420"/>
        <end position="491"/>
    </location>
</feature>
<dbReference type="GO" id="GO:0016877">
    <property type="term" value="F:ligase activity, forming carbon-sulfur bonds"/>
    <property type="evidence" value="ECO:0007669"/>
    <property type="project" value="UniProtKB-ARBA"/>
</dbReference>
<dbReference type="PROSITE" id="PS00455">
    <property type="entry name" value="AMP_BINDING"/>
    <property type="match status" value="1"/>
</dbReference>
<organism evidence="3 4">
    <name type="scientific">Acetobacter garciniae</name>
    <dbReference type="NCBI Taxonomy" id="2817435"/>
    <lineage>
        <taxon>Bacteria</taxon>
        <taxon>Pseudomonadati</taxon>
        <taxon>Pseudomonadota</taxon>
        <taxon>Alphaproteobacteria</taxon>
        <taxon>Acetobacterales</taxon>
        <taxon>Acetobacteraceae</taxon>
        <taxon>Acetobacter</taxon>
    </lineage>
</organism>
<dbReference type="InterPro" id="IPR050237">
    <property type="entry name" value="ATP-dep_AMP-bd_enzyme"/>
</dbReference>
<comment type="caution">
    <text evidence="3">The sequence shown here is derived from an EMBL/GenBank/DDBJ whole genome shotgun (WGS) entry which is preliminary data.</text>
</comment>
<dbReference type="EMBL" id="JAFVMH010000005">
    <property type="protein sequence ID" value="MBO1325687.1"/>
    <property type="molecule type" value="Genomic_DNA"/>
</dbReference>
<evidence type="ECO:0000259" key="2">
    <source>
        <dbReference type="Pfam" id="PF13193"/>
    </source>
</evidence>
<keyword evidence="3" id="KW-0436">Ligase</keyword>
<name>A0A939HPX3_9PROT</name>
<feature type="domain" description="AMP-dependent synthetase/ligase" evidence="1">
    <location>
        <begin position="26"/>
        <end position="369"/>
    </location>
</feature>
<dbReference type="SUPFAM" id="SSF56801">
    <property type="entry name" value="Acetyl-CoA synthetase-like"/>
    <property type="match status" value="1"/>
</dbReference>
<keyword evidence="4" id="KW-1185">Reference proteome</keyword>
<sequence>MNRTIDTIPQSQQTWRNLGDIADPARDAEALAIIDLGAGSHPRSYTYAELDGLTNGVAQYLVNRGLRRGDPVAILSMNRAEFLIAYFGILRAGMVVVPVNIKLAGEAIDYVLSDAGVVLAFTDDPHCTLVPPAIPSVDFDDTGPEGWMASIQPAEFDPVVPTPEETGQMLYTSGSTGRPKGVRLSHTGQLWALDMLSNAGRNQPERVLLAQPLFHMNGLFVAKVTFATHGLVVLQAGFDARAYIDALARYRITWVSAVPTMLARVIKEADLLAASDLSSIHRMTLASAPMTRGLLQRIQETFPNVAITFGYGTTEAGPAVFGPHPDGLPTPHLSIGYPLPTAEVRLVDGPGPDHGVLEMRNPAVMQGYHNLPDRTVKVLHDGWYNSGDIVRRDENGFFFFVGRADDMFNCSGENIYPGDIEKMLESHPLIQQAAVVPLPDEERSQVPVAFLVLHPGASLSVAEIKQYALEHGPAYQHPRRIKFVTELPWAGTNKVDRNRLTAQAKELETSAGWS</sequence>
<accession>A0A939HPX3</accession>
<dbReference type="AlphaFoldDB" id="A0A939HPX3"/>
<dbReference type="PANTHER" id="PTHR43767">
    <property type="entry name" value="LONG-CHAIN-FATTY-ACID--COA LIGASE"/>
    <property type="match status" value="1"/>
</dbReference>
<dbReference type="InterPro" id="IPR020845">
    <property type="entry name" value="AMP-binding_CS"/>
</dbReference>